<keyword evidence="1" id="KW-0732">Signal</keyword>
<feature type="signal peptide" evidence="1">
    <location>
        <begin position="1"/>
        <end position="26"/>
    </location>
</feature>
<evidence type="ECO:0000313" key="3">
    <source>
        <dbReference type="Proteomes" id="UP000294854"/>
    </source>
</evidence>
<dbReference type="OrthoDB" id="2319003at2"/>
<dbReference type="Proteomes" id="UP000294854">
    <property type="component" value="Unassembled WGS sequence"/>
</dbReference>
<proteinExistence type="predicted"/>
<name>A0A4R5NRZ8_9LACO</name>
<protein>
    <recommendedName>
        <fullName evidence="4">DUF5640 domain-containing protein</fullName>
    </recommendedName>
</protein>
<reference evidence="2 3" key="1">
    <citation type="journal article" date="2019" name="Appl. Microbiol. Biotechnol.">
        <title>Uncovering carbohydrate metabolism through a genotype-phenotype association study of 56 lactic acid bacteria genomes.</title>
        <authorList>
            <person name="Buron-Moles G."/>
            <person name="Chailyan A."/>
            <person name="Dolejs I."/>
            <person name="Forster J."/>
            <person name="Miks M.H."/>
        </authorList>
    </citation>
    <scope>NUCLEOTIDE SEQUENCE [LARGE SCALE GENOMIC DNA]</scope>
    <source>
        <strain evidence="2 3">ATCC 49373</strain>
    </source>
</reference>
<accession>A0A4R5NRZ8</accession>
<sequence>MKKFYWLMMVIAMVLGIGMMPSNASATSTTKHVTVPASMRGTWTTHRDKKKNSTSFKMTKYSIYITDYHKGIKTNRLWLHGSTFKKGSKAIPFQLRKQTPKISFTVIGS</sequence>
<keyword evidence="3" id="KW-1185">Reference proteome</keyword>
<dbReference type="EMBL" id="PUFO01000016">
    <property type="protein sequence ID" value="TDG79912.1"/>
    <property type="molecule type" value="Genomic_DNA"/>
</dbReference>
<feature type="chain" id="PRO_5020340896" description="DUF5640 domain-containing protein" evidence="1">
    <location>
        <begin position="27"/>
        <end position="109"/>
    </location>
</feature>
<evidence type="ECO:0000313" key="2">
    <source>
        <dbReference type="EMBL" id="TDG79912.1"/>
    </source>
</evidence>
<comment type="caution">
    <text evidence="2">The sequence shown here is derived from an EMBL/GenBank/DDBJ whole genome shotgun (WGS) entry which is preliminary data.</text>
</comment>
<dbReference type="RefSeq" id="WP_010620308.1">
    <property type="nucleotide sequence ID" value="NZ_PUFO01000016.1"/>
</dbReference>
<gene>
    <name evidence="2" type="ORF">C5L31_002131</name>
</gene>
<evidence type="ECO:0008006" key="4">
    <source>
        <dbReference type="Google" id="ProtNLM"/>
    </source>
</evidence>
<dbReference type="AlphaFoldDB" id="A0A4R5NRZ8"/>
<organism evidence="2 3">
    <name type="scientific">Secundilactobacillus malefermentans</name>
    <dbReference type="NCBI Taxonomy" id="176292"/>
    <lineage>
        <taxon>Bacteria</taxon>
        <taxon>Bacillati</taxon>
        <taxon>Bacillota</taxon>
        <taxon>Bacilli</taxon>
        <taxon>Lactobacillales</taxon>
        <taxon>Lactobacillaceae</taxon>
        <taxon>Secundilactobacillus</taxon>
    </lineage>
</organism>
<evidence type="ECO:0000256" key="1">
    <source>
        <dbReference type="SAM" id="SignalP"/>
    </source>
</evidence>